<dbReference type="Proteomes" id="UP000194127">
    <property type="component" value="Unassembled WGS sequence"/>
</dbReference>
<name>A0A1X6MNS1_9APHY</name>
<feature type="non-terminal residue" evidence="1">
    <location>
        <position position="76"/>
    </location>
</feature>
<dbReference type="GeneID" id="36328271"/>
<dbReference type="OrthoDB" id="2797720at2759"/>
<proteinExistence type="predicted"/>
<sequence length="76" mass="8934">EILAEALNDRTAGRPHSRANARLQAHTTERVFRWRRFYQDRGKVPELACARSDDFDVFTTWCAVETRADNLLILWE</sequence>
<reference evidence="1 2" key="1">
    <citation type="submission" date="2017-04" db="EMBL/GenBank/DDBJ databases">
        <title>Genome Sequence of the Model Brown-Rot Fungus Postia placenta SB12.</title>
        <authorList>
            <consortium name="DOE Joint Genome Institute"/>
            <person name="Gaskell J."/>
            <person name="Kersten P."/>
            <person name="Larrondo L.F."/>
            <person name="Canessa P."/>
            <person name="Martinez D."/>
            <person name="Hibbett D."/>
            <person name="Schmoll M."/>
            <person name="Kubicek C.P."/>
            <person name="Martinez A.T."/>
            <person name="Yadav J."/>
            <person name="Master E."/>
            <person name="Magnuson J.K."/>
            <person name="James T."/>
            <person name="Yaver D."/>
            <person name="Berka R."/>
            <person name="Labutti K."/>
            <person name="Lipzen A."/>
            <person name="Aerts A."/>
            <person name="Barry K."/>
            <person name="Henrissat B."/>
            <person name="Blanchette R."/>
            <person name="Grigoriev I."/>
            <person name="Cullen D."/>
        </authorList>
    </citation>
    <scope>NUCLEOTIDE SEQUENCE [LARGE SCALE GENOMIC DNA]</scope>
    <source>
        <strain evidence="1 2">MAD-698-R-SB12</strain>
    </source>
</reference>
<dbReference type="RefSeq" id="XP_024334861.1">
    <property type="nucleotide sequence ID" value="XM_024483322.1"/>
</dbReference>
<accession>A0A1X6MNS1</accession>
<dbReference type="EMBL" id="KZ110606">
    <property type="protein sequence ID" value="OSX58067.1"/>
    <property type="molecule type" value="Genomic_DNA"/>
</dbReference>
<keyword evidence="2" id="KW-1185">Reference proteome</keyword>
<feature type="non-terminal residue" evidence="1">
    <location>
        <position position="1"/>
    </location>
</feature>
<protein>
    <submittedName>
        <fullName evidence="1">Uncharacterized protein</fullName>
    </submittedName>
</protein>
<gene>
    <name evidence="1" type="ORF">POSPLADRAFT_1108090</name>
</gene>
<evidence type="ECO:0000313" key="2">
    <source>
        <dbReference type="Proteomes" id="UP000194127"/>
    </source>
</evidence>
<evidence type="ECO:0000313" key="1">
    <source>
        <dbReference type="EMBL" id="OSX58067.1"/>
    </source>
</evidence>
<dbReference type="AlphaFoldDB" id="A0A1X6MNS1"/>
<organism evidence="1 2">
    <name type="scientific">Postia placenta MAD-698-R-SB12</name>
    <dbReference type="NCBI Taxonomy" id="670580"/>
    <lineage>
        <taxon>Eukaryota</taxon>
        <taxon>Fungi</taxon>
        <taxon>Dikarya</taxon>
        <taxon>Basidiomycota</taxon>
        <taxon>Agaricomycotina</taxon>
        <taxon>Agaricomycetes</taxon>
        <taxon>Polyporales</taxon>
        <taxon>Adustoporiaceae</taxon>
        <taxon>Rhodonia</taxon>
    </lineage>
</organism>